<feature type="transmembrane region" description="Helical" evidence="1">
    <location>
        <begin position="20"/>
        <end position="38"/>
    </location>
</feature>
<keyword evidence="1" id="KW-0472">Membrane</keyword>
<name>A0A975BTQ2_9BACT</name>
<keyword evidence="1" id="KW-1133">Transmembrane helix</keyword>
<feature type="transmembrane region" description="Helical" evidence="1">
    <location>
        <begin position="50"/>
        <end position="69"/>
    </location>
</feature>
<evidence type="ECO:0000256" key="1">
    <source>
        <dbReference type="SAM" id="Phobius"/>
    </source>
</evidence>
<keyword evidence="1" id="KW-0812">Transmembrane</keyword>
<proteinExistence type="predicted"/>
<evidence type="ECO:0000313" key="3">
    <source>
        <dbReference type="Proteomes" id="UP000663722"/>
    </source>
</evidence>
<accession>A0A975BTQ2</accession>
<dbReference type="AlphaFoldDB" id="A0A975BTQ2"/>
<dbReference type="EMBL" id="CP061800">
    <property type="protein sequence ID" value="QTA90970.1"/>
    <property type="molecule type" value="Genomic_DNA"/>
</dbReference>
<dbReference type="KEGG" id="dmm:dnm_070340"/>
<protein>
    <submittedName>
        <fullName evidence="2">Uncharacterized protein</fullName>
    </submittedName>
</protein>
<dbReference type="Proteomes" id="UP000663722">
    <property type="component" value="Chromosome"/>
</dbReference>
<gene>
    <name evidence="2" type="ORF">dnm_070340</name>
</gene>
<evidence type="ECO:0000313" key="2">
    <source>
        <dbReference type="EMBL" id="QTA90970.1"/>
    </source>
</evidence>
<keyword evidence="3" id="KW-1185">Reference proteome</keyword>
<sequence>MPVTLQKPVTRGRSQRPRNLLVSFVPKACPLLIVISSVSNSCYILKSEFFRLPQDRYLFLFLSVTFFLFHKKERKSMG</sequence>
<organism evidence="2 3">
    <name type="scientific">Desulfonema magnum</name>
    <dbReference type="NCBI Taxonomy" id="45655"/>
    <lineage>
        <taxon>Bacteria</taxon>
        <taxon>Pseudomonadati</taxon>
        <taxon>Thermodesulfobacteriota</taxon>
        <taxon>Desulfobacteria</taxon>
        <taxon>Desulfobacterales</taxon>
        <taxon>Desulfococcaceae</taxon>
        <taxon>Desulfonema</taxon>
    </lineage>
</organism>
<reference evidence="2" key="1">
    <citation type="journal article" date="2021" name="Microb. Physiol.">
        <title>Proteogenomic Insights into the Physiology of Marine, Sulfate-Reducing, Filamentous Desulfonema limicola and Desulfonema magnum.</title>
        <authorList>
            <person name="Schnaars V."/>
            <person name="Wohlbrand L."/>
            <person name="Scheve S."/>
            <person name="Hinrichs C."/>
            <person name="Reinhardt R."/>
            <person name="Rabus R."/>
        </authorList>
    </citation>
    <scope>NUCLEOTIDE SEQUENCE</scope>
    <source>
        <strain evidence="2">4be13</strain>
    </source>
</reference>